<organism evidence="2 3">
    <name type="scientific">Aspergillus piperis CBS 112811</name>
    <dbReference type="NCBI Taxonomy" id="1448313"/>
    <lineage>
        <taxon>Eukaryota</taxon>
        <taxon>Fungi</taxon>
        <taxon>Dikarya</taxon>
        <taxon>Ascomycota</taxon>
        <taxon>Pezizomycotina</taxon>
        <taxon>Eurotiomycetes</taxon>
        <taxon>Eurotiomycetidae</taxon>
        <taxon>Eurotiales</taxon>
        <taxon>Aspergillaceae</taxon>
        <taxon>Aspergillus</taxon>
        <taxon>Aspergillus subgen. Circumdati</taxon>
    </lineage>
</organism>
<dbReference type="EMBL" id="KZ825099">
    <property type="protein sequence ID" value="RAH51641.1"/>
    <property type="molecule type" value="Genomic_DNA"/>
</dbReference>
<protein>
    <recommendedName>
        <fullName evidence="4">Secreted protein</fullName>
    </recommendedName>
</protein>
<dbReference type="AlphaFoldDB" id="A0A8G1QP39"/>
<feature type="chain" id="PRO_5034392048" description="Secreted protein" evidence="1">
    <location>
        <begin position="19"/>
        <end position="82"/>
    </location>
</feature>
<name>A0A8G1QP39_9EURO</name>
<dbReference type="RefSeq" id="XP_025509563.1">
    <property type="nucleotide sequence ID" value="XM_025654855.1"/>
</dbReference>
<sequence>MVHSRVFISSDFLFCVAGHQLAWLPVTYPNSPGQCLVPMASWSYQRVECDRGKYGLILCILSGPSTVVNNTTASCTTTRRAF</sequence>
<evidence type="ECO:0000313" key="2">
    <source>
        <dbReference type="EMBL" id="RAH51641.1"/>
    </source>
</evidence>
<keyword evidence="1" id="KW-0732">Signal</keyword>
<evidence type="ECO:0000313" key="3">
    <source>
        <dbReference type="Proteomes" id="UP000249526"/>
    </source>
</evidence>
<feature type="signal peptide" evidence="1">
    <location>
        <begin position="1"/>
        <end position="18"/>
    </location>
</feature>
<reference evidence="2 3" key="1">
    <citation type="submission" date="2018-02" db="EMBL/GenBank/DDBJ databases">
        <title>The genomes of Aspergillus section Nigri reveals drivers in fungal speciation.</title>
        <authorList>
            <consortium name="DOE Joint Genome Institute"/>
            <person name="Vesth T.C."/>
            <person name="Nybo J."/>
            <person name="Theobald S."/>
            <person name="Brandl J."/>
            <person name="Frisvad J.C."/>
            <person name="Nielsen K.F."/>
            <person name="Lyhne E.K."/>
            <person name="Kogle M.E."/>
            <person name="Kuo A."/>
            <person name="Riley R."/>
            <person name="Clum A."/>
            <person name="Nolan M."/>
            <person name="Lipzen A."/>
            <person name="Salamov A."/>
            <person name="Henrissat B."/>
            <person name="Wiebenga A."/>
            <person name="De vries R.P."/>
            <person name="Grigoriev I.V."/>
            <person name="Mortensen U.H."/>
            <person name="Andersen M.R."/>
            <person name="Baker S.E."/>
        </authorList>
    </citation>
    <scope>NUCLEOTIDE SEQUENCE [LARGE SCALE GENOMIC DNA]</scope>
    <source>
        <strain evidence="2 3">CBS 112811</strain>
    </source>
</reference>
<dbReference type="GeneID" id="37158257"/>
<dbReference type="Proteomes" id="UP000249526">
    <property type="component" value="Unassembled WGS sequence"/>
</dbReference>
<accession>A0A8G1QP39</accession>
<keyword evidence="3" id="KW-1185">Reference proteome</keyword>
<proteinExistence type="predicted"/>
<gene>
    <name evidence="2" type="ORF">BO85DRAFT_242945</name>
</gene>
<evidence type="ECO:0000256" key="1">
    <source>
        <dbReference type="SAM" id="SignalP"/>
    </source>
</evidence>
<evidence type="ECO:0008006" key="4">
    <source>
        <dbReference type="Google" id="ProtNLM"/>
    </source>
</evidence>